<protein>
    <submittedName>
        <fullName evidence="1">Transcription factor Tfb2</fullName>
    </submittedName>
</protein>
<dbReference type="Proteomes" id="UP000245626">
    <property type="component" value="Unassembled WGS sequence"/>
</dbReference>
<evidence type="ECO:0000313" key="2">
    <source>
        <dbReference type="Proteomes" id="UP000245626"/>
    </source>
</evidence>
<organism evidence="1 2">
    <name type="scientific">Violaceomyces palustris</name>
    <dbReference type="NCBI Taxonomy" id="1673888"/>
    <lineage>
        <taxon>Eukaryota</taxon>
        <taxon>Fungi</taxon>
        <taxon>Dikarya</taxon>
        <taxon>Basidiomycota</taxon>
        <taxon>Ustilaginomycotina</taxon>
        <taxon>Ustilaginomycetes</taxon>
        <taxon>Violaceomycetales</taxon>
        <taxon>Violaceomycetaceae</taxon>
        <taxon>Violaceomyces</taxon>
    </lineage>
</organism>
<sequence length="497" mass="56508">MSTVATPSQHPAKSIESDPTLSFSEQSRAAGIGAETINDFLNRQPRSVLIRLYEKPASCLAIFRLVPMLARQLIMQMLFLDGPLPVEDVLSWMSKEGKREYEDCVERLTKLSILAIRGQGIKQTLILNGVFTEGMRRALTGGGDHRSFGVPCDTEDKNAVGVGFLDEYARTKWETILHYMVGSEGSVVPREPVLYLLRRSDLMKKTNETSGGRTSSLGITSRGFQFLLEDVNTQLWHLLLQYLDMAEERNMDLVEVLGFLFMLGSLELGRDYSTEDLPETQLHMLEDFRDYGLIYQRKASSRRFYPTRLATTLTSNASPLLTTTTTTSSSGGTEQEEERGYVILETNYRLYAYTSSPLRVAVLNLFVSLKARFPNLVIGSITRESVKSALSNGISAEQIITYLTHHAHPQMQRNDPLLPVTVSDQIRLWEREKNRVLQESGSLFTEFSSQADYQQVLTYSQQLRVLRWNDDQRRMIFVTEQGNEPVRDFIRRRVVQS</sequence>
<name>A0ACD0NY78_9BASI</name>
<accession>A0ACD0NY78</accession>
<dbReference type="EMBL" id="KZ819896">
    <property type="protein sequence ID" value="PWN50800.1"/>
    <property type="molecule type" value="Genomic_DNA"/>
</dbReference>
<reference evidence="1 2" key="1">
    <citation type="journal article" date="2018" name="Mol. Biol. Evol.">
        <title>Broad Genomic Sampling Reveals a Smut Pathogenic Ancestry of the Fungal Clade Ustilaginomycotina.</title>
        <authorList>
            <person name="Kijpornyongpan T."/>
            <person name="Mondo S.J."/>
            <person name="Barry K."/>
            <person name="Sandor L."/>
            <person name="Lee J."/>
            <person name="Lipzen A."/>
            <person name="Pangilinan J."/>
            <person name="LaButti K."/>
            <person name="Hainaut M."/>
            <person name="Henrissat B."/>
            <person name="Grigoriev I.V."/>
            <person name="Spatafora J.W."/>
            <person name="Aime M.C."/>
        </authorList>
    </citation>
    <scope>NUCLEOTIDE SEQUENCE [LARGE SCALE GENOMIC DNA]</scope>
    <source>
        <strain evidence="1 2">SA 807</strain>
    </source>
</reference>
<gene>
    <name evidence="1" type="ORF">IE53DRAFT_78102</name>
</gene>
<proteinExistence type="predicted"/>
<keyword evidence="2" id="KW-1185">Reference proteome</keyword>
<evidence type="ECO:0000313" key="1">
    <source>
        <dbReference type="EMBL" id="PWN50800.1"/>
    </source>
</evidence>